<evidence type="ECO:0000313" key="1">
    <source>
        <dbReference type="EMBL" id="RBP47350.1"/>
    </source>
</evidence>
<keyword evidence="2" id="KW-1185">Reference proteome</keyword>
<gene>
    <name evidence="1" type="ORF">DES53_101147</name>
</gene>
<reference evidence="1 2" key="1">
    <citation type="submission" date="2018-06" db="EMBL/GenBank/DDBJ databases">
        <title>Genomic Encyclopedia of Type Strains, Phase IV (KMG-IV): sequencing the most valuable type-strain genomes for metagenomic binning, comparative biology and taxonomic classification.</title>
        <authorList>
            <person name="Goeker M."/>
        </authorList>
    </citation>
    <scope>NUCLEOTIDE SEQUENCE [LARGE SCALE GENOMIC DNA]</scope>
    <source>
        <strain evidence="1 2">DSM 25532</strain>
    </source>
</reference>
<evidence type="ECO:0000313" key="2">
    <source>
        <dbReference type="Proteomes" id="UP000253426"/>
    </source>
</evidence>
<proteinExistence type="predicted"/>
<comment type="caution">
    <text evidence="1">The sequence shown here is derived from an EMBL/GenBank/DDBJ whole genome shotgun (WGS) entry which is preliminary data.</text>
</comment>
<protein>
    <submittedName>
        <fullName evidence="1">Uncharacterized protein</fullName>
    </submittedName>
</protein>
<sequence>MKQTTGRFHPWRFIHVMTAATLLASCSATDKGALPKQTHAPKKDPFKQDFATTALEPVVFGAQTGANVVMAAGTIPVLTLINVMLVTHGTPPYIPNHFLEELFKDPRP</sequence>
<dbReference type="AlphaFoldDB" id="A0A366HU40"/>
<dbReference type="Proteomes" id="UP000253426">
    <property type="component" value="Unassembled WGS sequence"/>
</dbReference>
<name>A0A366HU40_9BACT</name>
<organism evidence="1 2">
    <name type="scientific">Roseimicrobium gellanilyticum</name>
    <dbReference type="NCBI Taxonomy" id="748857"/>
    <lineage>
        <taxon>Bacteria</taxon>
        <taxon>Pseudomonadati</taxon>
        <taxon>Verrucomicrobiota</taxon>
        <taxon>Verrucomicrobiia</taxon>
        <taxon>Verrucomicrobiales</taxon>
        <taxon>Verrucomicrobiaceae</taxon>
        <taxon>Roseimicrobium</taxon>
    </lineage>
</organism>
<accession>A0A366HU40</accession>
<dbReference type="PROSITE" id="PS51257">
    <property type="entry name" value="PROKAR_LIPOPROTEIN"/>
    <property type="match status" value="1"/>
</dbReference>
<dbReference type="EMBL" id="QNRR01000001">
    <property type="protein sequence ID" value="RBP47350.1"/>
    <property type="molecule type" value="Genomic_DNA"/>
</dbReference>